<dbReference type="Pfam" id="PF01370">
    <property type="entry name" value="Epimerase"/>
    <property type="match status" value="1"/>
</dbReference>
<dbReference type="InterPro" id="IPR050177">
    <property type="entry name" value="Lipid_A_modif_metabolic_enz"/>
</dbReference>
<feature type="domain" description="NAD-dependent epimerase/dehydratase" evidence="1">
    <location>
        <begin position="1"/>
        <end position="228"/>
    </location>
</feature>
<comment type="caution">
    <text evidence="2">The sequence shown here is derived from an EMBL/GenBank/DDBJ whole genome shotgun (WGS) entry which is preliminary data.</text>
</comment>
<dbReference type="Proteomes" id="UP000585802">
    <property type="component" value="Unassembled WGS sequence"/>
</dbReference>
<proteinExistence type="predicted"/>
<dbReference type="PANTHER" id="PTHR43245:SF13">
    <property type="entry name" value="UDP-D-APIOSE_UDP-D-XYLOSE SYNTHASE 2"/>
    <property type="match status" value="1"/>
</dbReference>
<gene>
    <name evidence="2" type="ORF">EYQ70_03385</name>
</gene>
<sequence>MGSNLSRLLANIGANVIALDNFTTGRKENTLDFRELGIKLFEVDVSEQETTSAYFSGIDYVFHQAAVPSVPRSIAEPLLTNNSNINGTLSVLENSRLNNVKKVVYAASSSAYGDTKVLPKTVSMIPSPLSPYAVQKLAGEMYCKTFFDNFGLRTTSLRYFNVYGPHQDPNSEYSAVIPIFIESALADKSITIFGDGTTSRDFTYIEDVIQANLRAAISENSDGCVVNVAYGNSFTLTELANKIIDSIGSKSTIHYAPFRKGDVLHSLADLSTTKELIGYHPTFDLSTGLSKTIEFYRS</sequence>
<reference evidence="3" key="1">
    <citation type="journal article" date="2019" name="bioRxiv">
        <title>Genome diversification in globally distributed novel marine Proteobacteria is linked to environmental adaptation.</title>
        <authorList>
            <person name="Zhou Z."/>
            <person name="Tran P.Q."/>
            <person name="Kieft K."/>
            <person name="Anantharaman K."/>
        </authorList>
    </citation>
    <scope>NUCLEOTIDE SEQUENCE [LARGE SCALE GENOMIC DNA]</scope>
</reference>
<dbReference type="InterPro" id="IPR036291">
    <property type="entry name" value="NAD(P)-bd_dom_sf"/>
</dbReference>
<evidence type="ECO:0000313" key="2">
    <source>
        <dbReference type="EMBL" id="HIF37433.1"/>
    </source>
</evidence>
<dbReference type="PANTHER" id="PTHR43245">
    <property type="entry name" value="BIFUNCTIONAL POLYMYXIN RESISTANCE PROTEIN ARNA"/>
    <property type="match status" value="1"/>
</dbReference>
<dbReference type="AlphaFoldDB" id="A0A7J4GS22"/>
<dbReference type="EMBL" id="DUCX01000051">
    <property type="protein sequence ID" value="HIF37433.1"/>
    <property type="molecule type" value="Genomic_DNA"/>
</dbReference>
<evidence type="ECO:0000259" key="1">
    <source>
        <dbReference type="Pfam" id="PF01370"/>
    </source>
</evidence>
<accession>A0A7J4GS22</accession>
<dbReference type="Gene3D" id="3.90.25.10">
    <property type="entry name" value="UDP-galactose 4-epimerase, domain 1"/>
    <property type="match status" value="1"/>
</dbReference>
<dbReference type="Gene3D" id="3.40.50.720">
    <property type="entry name" value="NAD(P)-binding Rossmann-like Domain"/>
    <property type="match status" value="1"/>
</dbReference>
<organism evidence="2 3">
    <name type="scientific">Marine Group III euryarchaeote</name>
    <dbReference type="NCBI Taxonomy" id="2173149"/>
    <lineage>
        <taxon>Archaea</taxon>
        <taxon>Methanobacteriati</taxon>
        <taxon>Thermoplasmatota</taxon>
        <taxon>Thermoplasmata</taxon>
        <taxon>Candidatus Thermoprofundales</taxon>
    </lineage>
</organism>
<dbReference type="InterPro" id="IPR001509">
    <property type="entry name" value="Epimerase_deHydtase"/>
</dbReference>
<dbReference type="SUPFAM" id="SSF51735">
    <property type="entry name" value="NAD(P)-binding Rossmann-fold domains"/>
    <property type="match status" value="1"/>
</dbReference>
<evidence type="ECO:0000313" key="3">
    <source>
        <dbReference type="Proteomes" id="UP000585802"/>
    </source>
</evidence>
<name>A0A7J4GS22_9ARCH</name>
<protein>
    <submittedName>
        <fullName evidence="2">NAD-dependent epimerase/dehydratase family protein</fullName>
    </submittedName>
</protein>
<dbReference type="PRINTS" id="PR01713">
    <property type="entry name" value="NUCEPIMERASE"/>
</dbReference>